<organism evidence="9 10">
    <name type="scientific">Paenibacillus filicis</name>
    <dbReference type="NCBI Taxonomy" id="669464"/>
    <lineage>
        <taxon>Bacteria</taxon>
        <taxon>Bacillati</taxon>
        <taxon>Bacillota</taxon>
        <taxon>Bacilli</taxon>
        <taxon>Bacillales</taxon>
        <taxon>Paenibacillaceae</taxon>
        <taxon>Paenibacillus</taxon>
    </lineage>
</organism>
<feature type="transmembrane region" description="Helical" evidence="7">
    <location>
        <begin position="92"/>
        <end position="114"/>
    </location>
</feature>
<evidence type="ECO:0000313" key="9">
    <source>
        <dbReference type="EMBL" id="MEK8130550.1"/>
    </source>
</evidence>
<evidence type="ECO:0000256" key="7">
    <source>
        <dbReference type="RuleBase" id="RU363032"/>
    </source>
</evidence>
<feature type="transmembrane region" description="Helical" evidence="7">
    <location>
        <begin position="279"/>
        <end position="303"/>
    </location>
</feature>
<feature type="domain" description="ABC transmembrane type-1" evidence="8">
    <location>
        <begin position="84"/>
        <end position="300"/>
    </location>
</feature>
<keyword evidence="10" id="KW-1185">Reference proteome</keyword>
<dbReference type="SUPFAM" id="SSF161098">
    <property type="entry name" value="MetI-like"/>
    <property type="match status" value="1"/>
</dbReference>
<dbReference type="InterPro" id="IPR035906">
    <property type="entry name" value="MetI-like_sf"/>
</dbReference>
<protein>
    <submittedName>
        <fullName evidence="9">ABC transporter permease subunit</fullName>
    </submittedName>
</protein>
<dbReference type="PROSITE" id="PS50928">
    <property type="entry name" value="ABC_TM1"/>
    <property type="match status" value="1"/>
</dbReference>
<feature type="transmembrane region" description="Helical" evidence="7">
    <location>
        <begin position="126"/>
        <end position="144"/>
    </location>
</feature>
<dbReference type="InterPro" id="IPR000515">
    <property type="entry name" value="MetI-like"/>
</dbReference>
<comment type="similarity">
    <text evidence="7">Belongs to the binding-protein-dependent transport system permease family.</text>
</comment>
<gene>
    <name evidence="9" type="ORF">WMW72_21830</name>
</gene>
<proteinExistence type="inferred from homology"/>
<dbReference type="Pfam" id="PF00528">
    <property type="entry name" value="BPD_transp_1"/>
    <property type="match status" value="1"/>
</dbReference>
<comment type="subcellular location">
    <subcellularLocation>
        <location evidence="1 7">Cell membrane</location>
        <topology evidence="1 7">Multi-pass membrane protein</topology>
    </subcellularLocation>
</comment>
<evidence type="ECO:0000256" key="2">
    <source>
        <dbReference type="ARBA" id="ARBA00022448"/>
    </source>
</evidence>
<evidence type="ECO:0000256" key="4">
    <source>
        <dbReference type="ARBA" id="ARBA00022692"/>
    </source>
</evidence>
<evidence type="ECO:0000259" key="8">
    <source>
        <dbReference type="PROSITE" id="PS50928"/>
    </source>
</evidence>
<evidence type="ECO:0000256" key="3">
    <source>
        <dbReference type="ARBA" id="ARBA00022475"/>
    </source>
</evidence>
<feature type="transmembrane region" description="Helical" evidence="7">
    <location>
        <begin position="216"/>
        <end position="237"/>
    </location>
</feature>
<sequence length="313" mass="35345">MNKTDTALKPRGNGNWKVFKSQITLQMMILPCILFLILFAYIPLAGNIIAFQDFKIMSGITGSKFVGLTHFAEMFSDPTFYLAIKNTILLSLLYLIVVFPAPLIFALLIHEIPFRRLKKIVQTTSYLPHFISFAMVASMWIILLDPKGLVNESMLLLQLIKHPIEFWTEPGLFRPLSLLISMWKEVGWGAIIFLAAITGINPELYEAAMIDGAGRIRRIISITLPNLIPLFAILFILKIGSLFTGNLDHSILLGNSFNKETSYVVEYYSLQMGLELTRYSYATAISLFQSVMSLLLVLFANWFSGKVSGNRLF</sequence>
<dbReference type="Proteomes" id="UP001469365">
    <property type="component" value="Unassembled WGS sequence"/>
</dbReference>
<dbReference type="RefSeq" id="WP_341417686.1">
    <property type="nucleotide sequence ID" value="NZ_JBBPCC010000015.1"/>
</dbReference>
<name>A0ABU9DNV0_9BACL</name>
<keyword evidence="4 7" id="KW-0812">Transmembrane</keyword>
<keyword evidence="5 7" id="KW-1133">Transmembrane helix</keyword>
<dbReference type="PANTHER" id="PTHR43227">
    <property type="entry name" value="BLL4140 PROTEIN"/>
    <property type="match status" value="1"/>
</dbReference>
<comment type="caution">
    <text evidence="9">The sequence shown here is derived from an EMBL/GenBank/DDBJ whole genome shotgun (WGS) entry which is preliminary data.</text>
</comment>
<accession>A0ABU9DNV0</accession>
<dbReference type="Gene3D" id="1.10.3720.10">
    <property type="entry name" value="MetI-like"/>
    <property type="match status" value="1"/>
</dbReference>
<evidence type="ECO:0000313" key="10">
    <source>
        <dbReference type="Proteomes" id="UP001469365"/>
    </source>
</evidence>
<keyword evidence="2 7" id="KW-0813">Transport</keyword>
<keyword evidence="3" id="KW-1003">Cell membrane</keyword>
<keyword evidence="6 7" id="KW-0472">Membrane</keyword>
<dbReference type="EMBL" id="JBBPCC010000015">
    <property type="protein sequence ID" value="MEK8130550.1"/>
    <property type="molecule type" value="Genomic_DNA"/>
</dbReference>
<evidence type="ECO:0000256" key="5">
    <source>
        <dbReference type="ARBA" id="ARBA00022989"/>
    </source>
</evidence>
<evidence type="ECO:0000256" key="6">
    <source>
        <dbReference type="ARBA" id="ARBA00023136"/>
    </source>
</evidence>
<dbReference type="CDD" id="cd06261">
    <property type="entry name" value="TM_PBP2"/>
    <property type="match status" value="1"/>
</dbReference>
<reference evidence="9 10" key="1">
    <citation type="submission" date="2024-04" db="EMBL/GenBank/DDBJ databases">
        <title>draft genome sequnece of Paenibacillus filicis.</title>
        <authorList>
            <person name="Kim D.-U."/>
        </authorList>
    </citation>
    <scope>NUCLEOTIDE SEQUENCE [LARGE SCALE GENOMIC DNA]</scope>
    <source>
        <strain evidence="9 10">KACC14197</strain>
    </source>
</reference>
<dbReference type="PANTHER" id="PTHR43227:SF11">
    <property type="entry name" value="BLL4140 PROTEIN"/>
    <property type="match status" value="1"/>
</dbReference>
<feature type="transmembrane region" description="Helical" evidence="7">
    <location>
        <begin position="186"/>
        <end position="204"/>
    </location>
</feature>
<dbReference type="InterPro" id="IPR050809">
    <property type="entry name" value="UgpAE/MalFG_permease"/>
</dbReference>
<feature type="transmembrane region" description="Helical" evidence="7">
    <location>
        <begin position="23"/>
        <end position="42"/>
    </location>
</feature>
<evidence type="ECO:0000256" key="1">
    <source>
        <dbReference type="ARBA" id="ARBA00004651"/>
    </source>
</evidence>